<evidence type="ECO:0000256" key="9">
    <source>
        <dbReference type="HAMAP-Rule" id="MF_00528"/>
    </source>
</evidence>
<comment type="catalytic activity">
    <reaction evidence="6">
        <text>N(7)-methyl-GTP + H2O = N(7)-methyl-GMP + diphosphate + H(+)</text>
        <dbReference type="Rhea" id="RHEA:58744"/>
        <dbReference type="ChEBI" id="CHEBI:15377"/>
        <dbReference type="ChEBI" id="CHEBI:15378"/>
        <dbReference type="ChEBI" id="CHEBI:33019"/>
        <dbReference type="ChEBI" id="CHEBI:58285"/>
        <dbReference type="ChEBI" id="CHEBI:87133"/>
    </reaction>
</comment>
<evidence type="ECO:0000313" key="11">
    <source>
        <dbReference type="Proteomes" id="UP000824202"/>
    </source>
</evidence>
<dbReference type="PANTHER" id="PTHR43213:SF5">
    <property type="entry name" value="BIFUNCTIONAL DTTP_UTP PYROPHOSPHATASE_METHYLTRANSFERASE PROTEIN-RELATED"/>
    <property type="match status" value="1"/>
</dbReference>
<feature type="site" description="Important for substrate specificity" evidence="9">
    <location>
        <position position="155"/>
    </location>
</feature>
<dbReference type="GO" id="GO:0047429">
    <property type="term" value="F:nucleoside triphosphate diphosphatase activity"/>
    <property type="evidence" value="ECO:0007669"/>
    <property type="project" value="UniProtKB-EC"/>
</dbReference>
<evidence type="ECO:0000256" key="1">
    <source>
        <dbReference type="ARBA" id="ARBA00001968"/>
    </source>
</evidence>
<dbReference type="Proteomes" id="UP000824202">
    <property type="component" value="Unassembled WGS sequence"/>
</dbReference>
<dbReference type="SUPFAM" id="SSF52972">
    <property type="entry name" value="ITPase-like"/>
    <property type="match status" value="1"/>
</dbReference>
<keyword evidence="4 9" id="KW-0378">Hydrolase</keyword>
<comment type="subcellular location">
    <subcellularLocation>
        <location evidence="2 9">Cytoplasm</location>
    </subcellularLocation>
</comment>
<comment type="cofactor">
    <cofactor evidence="1 9">
        <name>a divalent metal cation</name>
        <dbReference type="ChEBI" id="CHEBI:60240"/>
    </cofactor>
</comment>
<comment type="function">
    <text evidence="9">Nucleoside triphosphate pyrophosphatase that hydrolyzes dTTP and UTP. May have a dual role in cell division arrest and in preventing the incorporation of modified nucleotides into cellular nucleic acids.</text>
</comment>
<dbReference type="FunFam" id="3.90.950.10:FF:000005">
    <property type="entry name" value="7-methyl-GTP pyrophosphatase"/>
    <property type="match status" value="1"/>
</dbReference>
<dbReference type="InterPro" id="IPR029001">
    <property type="entry name" value="ITPase-like_fam"/>
</dbReference>
<feature type="site" description="Important for substrate specificity" evidence="9">
    <location>
        <position position="73"/>
    </location>
</feature>
<dbReference type="NCBIfam" id="TIGR00172">
    <property type="entry name" value="maf"/>
    <property type="match status" value="1"/>
</dbReference>
<reference evidence="10" key="1">
    <citation type="journal article" date="2021" name="PeerJ">
        <title>Extensive microbial diversity within the chicken gut microbiome revealed by metagenomics and culture.</title>
        <authorList>
            <person name="Gilroy R."/>
            <person name="Ravi A."/>
            <person name="Getino M."/>
            <person name="Pursley I."/>
            <person name="Horton D.L."/>
            <person name="Alikhan N.F."/>
            <person name="Baker D."/>
            <person name="Gharbi K."/>
            <person name="Hall N."/>
            <person name="Watson M."/>
            <person name="Adriaenssens E.M."/>
            <person name="Foster-Nyarko E."/>
            <person name="Jarju S."/>
            <person name="Secka A."/>
            <person name="Antonio M."/>
            <person name="Oren A."/>
            <person name="Chaudhuri R.R."/>
            <person name="La Ragione R."/>
            <person name="Hildebrand F."/>
            <person name="Pallen M.J."/>
        </authorList>
    </citation>
    <scope>NUCLEOTIDE SEQUENCE</scope>
    <source>
        <strain evidence="10">23274</strain>
    </source>
</reference>
<dbReference type="EC" id="3.6.1.9" evidence="9"/>
<feature type="active site" description="Proton acceptor" evidence="9">
    <location>
        <position position="72"/>
    </location>
</feature>
<organism evidence="10 11">
    <name type="scientific">Candidatus Odoribacter faecigallinarum</name>
    <dbReference type="NCBI Taxonomy" id="2838706"/>
    <lineage>
        <taxon>Bacteria</taxon>
        <taxon>Pseudomonadati</taxon>
        <taxon>Bacteroidota</taxon>
        <taxon>Bacteroidia</taxon>
        <taxon>Bacteroidales</taxon>
        <taxon>Odoribacteraceae</taxon>
        <taxon>Odoribacter</taxon>
    </lineage>
</organism>
<evidence type="ECO:0000256" key="5">
    <source>
        <dbReference type="ARBA" id="ARBA00023080"/>
    </source>
</evidence>
<name>A0A9D1UYV5_9BACT</name>
<gene>
    <name evidence="10" type="primary">maf</name>
    <name evidence="10" type="ORF">H9863_02265</name>
</gene>
<dbReference type="Pfam" id="PF02545">
    <property type="entry name" value="Maf"/>
    <property type="match status" value="1"/>
</dbReference>
<comment type="function">
    <text evidence="7">Nucleoside triphosphate pyrophosphatase that hydrolyzes 7-methyl-GTP (m(7)GTP). May have a dual role in cell division arrest and in preventing the incorporation of modified nucleotides into cellular nucleic acids.</text>
</comment>
<keyword evidence="3 9" id="KW-0963">Cytoplasm</keyword>
<dbReference type="EMBL" id="DXFT01000046">
    <property type="protein sequence ID" value="HIX02926.1"/>
    <property type="molecule type" value="Genomic_DNA"/>
</dbReference>
<accession>A0A9D1UYV5</accession>
<dbReference type="AlphaFoldDB" id="A0A9D1UYV5"/>
<dbReference type="HAMAP" id="MF_00528">
    <property type="entry name" value="Maf"/>
    <property type="match status" value="1"/>
</dbReference>
<evidence type="ECO:0000256" key="8">
    <source>
        <dbReference type="ARBA" id="ARBA00060749"/>
    </source>
</evidence>
<comment type="caution">
    <text evidence="9">Lacks conserved residue(s) required for the propagation of feature annotation.</text>
</comment>
<comment type="similarity">
    <text evidence="8">Belongs to the Maf family. YceF subfamily.</text>
</comment>
<dbReference type="InterPro" id="IPR003697">
    <property type="entry name" value="Maf-like"/>
</dbReference>
<evidence type="ECO:0000256" key="4">
    <source>
        <dbReference type="ARBA" id="ARBA00022801"/>
    </source>
</evidence>
<evidence type="ECO:0000256" key="6">
    <source>
        <dbReference type="ARBA" id="ARBA00050213"/>
    </source>
</evidence>
<evidence type="ECO:0000313" key="10">
    <source>
        <dbReference type="EMBL" id="HIX02926.1"/>
    </source>
</evidence>
<dbReference type="GO" id="GO:0005737">
    <property type="term" value="C:cytoplasm"/>
    <property type="evidence" value="ECO:0007669"/>
    <property type="project" value="UniProtKB-SubCell"/>
</dbReference>
<dbReference type="GO" id="GO:0009117">
    <property type="term" value="P:nucleotide metabolic process"/>
    <property type="evidence" value="ECO:0007669"/>
    <property type="project" value="UniProtKB-KW"/>
</dbReference>
<keyword evidence="5 9" id="KW-0546">Nucleotide metabolism</keyword>
<comment type="catalytic activity">
    <reaction evidence="9">
        <text>UTP + H2O = UMP + diphosphate + H(+)</text>
        <dbReference type="Rhea" id="RHEA:29395"/>
        <dbReference type="ChEBI" id="CHEBI:15377"/>
        <dbReference type="ChEBI" id="CHEBI:15378"/>
        <dbReference type="ChEBI" id="CHEBI:33019"/>
        <dbReference type="ChEBI" id="CHEBI:46398"/>
        <dbReference type="ChEBI" id="CHEBI:57865"/>
        <dbReference type="EC" id="3.6.1.9"/>
    </reaction>
</comment>
<feature type="site" description="Important for substrate specificity" evidence="9">
    <location>
        <position position="14"/>
    </location>
</feature>
<evidence type="ECO:0000256" key="2">
    <source>
        <dbReference type="ARBA" id="ARBA00004496"/>
    </source>
</evidence>
<sequence>MTEYKLVLASASPRRRQLLEGAGFHFDIRLKPVEEHWEEGMAPEHVPEYLARLKAAAFAGDLQANELLITADTVVCLNGEILGKPAGRNEAVMMLRKLSGCKHTVVTGVCLTTVERQKSFSVSTDVYFKDLLEEEISYYVDRYQPFDKAGAYGIQEWIGYIGIQRIEGSFYNVMGLPVQRLYEELKHF</sequence>
<comment type="similarity">
    <text evidence="9">Belongs to the Maf family. YhdE subfamily.</text>
</comment>
<protein>
    <recommendedName>
        <fullName evidence="9">dTTP/UTP pyrophosphatase</fullName>
        <shortName evidence="9">dTTPase/UTPase</shortName>
        <ecNumber evidence="9">3.6.1.9</ecNumber>
    </recommendedName>
    <alternativeName>
        <fullName evidence="9">Nucleoside triphosphate pyrophosphatase</fullName>
    </alternativeName>
    <alternativeName>
        <fullName evidence="9">Nucleotide pyrophosphatase</fullName>
        <shortName evidence="9">Nucleotide PPase</shortName>
    </alternativeName>
</protein>
<evidence type="ECO:0000256" key="3">
    <source>
        <dbReference type="ARBA" id="ARBA00022490"/>
    </source>
</evidence>
<reference evidence="10" key="2">
    <citation type="submission" date="2021-04" db="EMBL/GenBank/DDBJ databases">
        <authorList>
            <person name="Gilroy R."/>
        </authorList>
    </citation>
    <scope>NUCLEOTIDE SEQUENCE</scope>
    <source>
        <strain evidence="10">23274</strain>
    </source>
</reference>
<dbReference type="PANTHER" id="PTHR43213">
    <property type="entry name" value="BIFUNCTIONAL DTTP/UTP PYROPHOSPHATASE/METHYLTRANSFERASE PROTEIN-RELATED"/>
    <property type="match status" value="1"/>
</dbReference>
<evidence type="ECO:0000256" key="7">
    <source>
        <dbReference type="ARBA" id="ARBA00053369"/>
    </source>
</evidence>
<comment type="caution">
    <text evidence="10">The sequence shown here is derived from an EMBL/GenBank/DDBJ whole genome shotgun (WGS) entry which is preliminary data.</text>
</comment>
<dbReference type="PIRSF" id="PIRSF006305">
    <property type="entry name" value="Maf"/>
    <property type="match status" value="1"/>
</dbReference>
<dbReference type="Gene3D" id="3.90.950.10">
    <property type="match status" value="1"/>
</dbReference>
<comment type="catalytic activity">
    <reaction evidence="9">
        <text>dTTP + H2O = dTMP + diphosphate + H(+)</text>
        <dbReference type="Rhea" id="RHEA:28534"/>
        <dbReference type="ChEBI" id="CHEBI:15377"/>
        <dbReference type="ChEBI" id="CHEBI:15378"/>
        <dbReference type="ChEBI" id="CHEBI:33019"/>
        <dbReference type="ChEBI" id="CHEBI:37568"/>
        <dbReference type="ChEBI" id="CHEBI:63528"/>
        <dbReference type="EC" id="3.6.1.9"/>
    </reaction>
</comment>
<proteinExistence type="inferred from homology"/>
<dbReference type="CDD" id="cd00555">
    <property type="entry name" value="Maf"/>
    <property type="match status" value="1"/>
</dbReference>